<reference evidence="5" key="1">
    <citation type="submission" date="2020-03" db="EMBL/GenBank/DDBJ databases">
        <title>Draft sequencing of Paenibacilllus sp. S3N08.</title>
        <authorList>
            <person name="Kim D.-U."/>
        </authorList>
    </citation>
    <scope>NUCLEOTIDE SEQUENCE</scope>
    <source>
        <strain evidence="5">S3N08</strain>
    </source>
</reference>
<dbReference type="InterPro" id="IPR020449">
    <property type="entry name" value="Tscrpt_reg_AraC-type_HTH"/>
</dbReference>
<comment type="caution">
    <text evidence="5">The sequence shown here is derived from an EMBL/GenBank/DDBJ whole genome shotgun (WGS) entry which is preliminary data.</text>
</comment>
<dbReference type="PANTHER" id="PTHR43280">
    <property type="entry name" value="ARAC-FAMILY TRANSCRIPTIONAL REGULATOR"/>
    <property type="match status" value="1"/>
</dbReference>
<proteinExistence type="predicted"/>
<dbReference type="SUPFAM" id="SSF46689">
    <property type="entry name" value="Homeodomain-like"/>
    <property type="match status" value="1"/>
</dbReference>
<dbReference type="Pfam" id="PF12833">
    <property type="entry name" value="HTH_18"/>
    <property type="match status" value="1"/>
</dbReference>
<dbReference type="PROSITE" id="PS00041">
    <property type="entry name" value="HTH_ARAC_FAMILY_1"/>
    <property type="match status" value="1"/>
</dbReference>
<dbReference type="PRINTS" id="PR00032">
    <property type="entry name" value="HTHARAC"/>
</dbReference>
<evidence type="ECO:0000313" key="6">
    <source>
        <dbReference type="Proteomes" id="UP001165962"/>
    </source>
</evidence>
<evidence type="ECO:0000256" key="2">
    <source>
        <dbReference type="ARBA" id="ARBA00023125"/>
    </source>
</evidence>
<evidence type="ECO:0000256" key="3">
    <source>
        <dbReference type="ARBA" id="ARBA00023163"/>
    </source>
</evidence>
<dbReference type="Proteomes" id="UP001165962">
    <property type="component" value="Unassembled WGS sequence"/>
</dbReference>
<keyword evidence="2" id="KW-0238">DNA-binding</keyword>
<gene>
    <name evidence="5" type="ORF">G9U52_04225</name>
</gene>
<sequence length="218" mass="24860">MRKTSVVMDIERFEQSIEQVPLAQLVEETKRIIVIIGVYADGNITVARGLLAEVCLSAARYYYHVTGDELGMGKSNNQLLKEMNRLGSLKELSDYVTELVAQICMKLEARKKGYSLLVNKILKHIHEHFAEAVTLTSVSTFFDISPVYLSRLLRAETGENFVDILCKARIKAAKRLLEDPKCKVNEVGEKVGYNEYAYFYQVFKRMVGCSPKEYKNKM</sequence>
<dbReference type="PANTHER" id="PTHR43280:SF2">
    <property type="entry name" value="HTH-TYPE TRANSCRIPTIONAL REGULATOR EXSA"/>
    <property type="match status" value="1"/>
</dbReference>
<protein>
    <submittedName>
        <fullName evidence="5">Helix-turn-helix domain-containing protein</fullName>
    </submittedName>
</protein>
<evidence type="ECO:0000313" key="5">
    <source>
        <dbReference type="EMBL" id="NHN29038.1"/>
    </source>
</evidence>
<dbReference type="Gene3D" id="1.10.10.60">
    <property type="entry name" value="Homeodomain-like"/>
    <property type="match status" value="2"/>
</dbReference>
<evidence type="ECO:0000259" key="4">
    <source>
        <dbReference type="PROSITE" id="PS01124"/>
    </source>
</evidence>
<dbReference type="InterPro" id="IPR018062">
    <property type="entry name" value="HTH_AraC-typ_CS"/>
</dbReference>
<keyword evidence="1" id="KW-0805">Transcription regulation</keyword>
<organism evidence="5 6">
    <name type="scientific">Paenibacillus agricola</name>
    <dbReference type="NCBI Taxonomy" id="2716264"/>
    <lineage>
        <taxon>Bacteria</taxon>
        <taxon>Bacillati</taxon>
        <taxon>Bacillota</taxon>
        <taxon>Bacilli</taxon>
        <taxon>Bacillales</taxon>
        <taxon>Paenibacillaceae</taxon>
        <taxon>Paenibacillus</taxon>
    </lineage>
</organism>
<feature type="domain" description="HTH araC/xylS-type" evidence="4">
    <location>
        <begin position="119"/>
        <end position="217"/>
    </location>
</feature>
<name>A0ABX0J2K6_9BACL</name>
<dbReference type="PROSITE" id="PS01124">
    <property type="entry name" value="HTH_ARAC_FAMILY_2"/>
    <property type="match status" value="1"/>
</dbReference>
<dbReference type="EMBL" id="JAAOIW010000001">
    <property type="protein sequence ID" value="NHN29038.1"/>
    <property type="molecule type" value="Genomic_DNA"/>
</dbReference>
<accession>A0ABX0J2K6</accession>
<dbReference type="InterPro" id="IPR018060">
    <property type="entry name" value="HTH_AraC"/>
</dbReference>
<keyword evidence="6" id="KW-1185">Reference proteome</keyword>
<dbReference type="RefSeq" id="WP_166146480.1">
    <property type="nucleotide sequence ID" value="NZ_JAAOIW010000001.1"/>
</dbReference>
<keyword evidence="3" id="KW-0804">Transcription</keyword>
<evidence type="ECO:0000256" key="1">
    <source>
        <dbReference type="ARBA" id="ARBA00023015"/>
    </source>
</evidence>
<dbReference type="InterPro" id="IPR009057">
    <property type="entry name" value="Homeodomain-like_sf"/>
</dbReference>
<dbReference type="SMART" id="SM00342">
    <property type="entry name" value="HTH_ARAC"/>
    <property type="match status" value="1"/>
</dbReference>